<dbReference type="RefSeq" id="WP_093395145.1">
    <property type="nucleotide sequence ID" value="NZ_FOUU01000005.1"/>
</dbReference>
<dbReference type="InterPro" id="IPR016181">
    <property type="entry name" value="Acyl_CoA_acyltransferase"/>
</dbReference>
<dbReference type="PROSITE" id="PS51186">
    <property type="entry name" value="GNAT"/>
    <property type="match status" value="1"/>
</dbReference>
<dbReference type="Gene3D" id="3.40.630.30">
    <property type="match status" value="1"/>
</dbReference>
<reference evidence="5" key="1">
    <citation type="submission" date="2016-10" db="EMBL/GenBank/DDBJ databases">
        <authorList>
            <person name="Varghese N."/>
            <person name="Submissions S."/>
        </authorList>
    </citation>
    <scope>NUCLEOTIDE SEQUENCE [LARGE SCALE GENOMIC DNA]</scope>
    <source>
        <strain evidence="5">DSM 9990</strain>
    </source>
</reference>
<dbReference type="InterPro" id="IPR050680">
    <property type="entry name" value="YpeA/RimI_acetyltransf"/>
</dbReference>
<dbReference type="EMBL" id="FOUU01000005">
    <property type="protein sequence ID" value="SFM86947.1"/>
    <property type="molecule type" value="Genomic_DNA"/>
</dbReference>
<evidence type="ECO:0000256" key="1">
    <source>
        <dbReference type="ARBA" id="ARBA00022679"/>
    </source>
</evidence>
<dbReference type="InterPro" id="IPR000182">
    <property type="entry name" value="GNAT_dom"/>
</dbReference>
<dbReference type="SUPFAM" id="SSF55729">
    <property type="entry name" value="Acyl-CoA N-acyltransferases (Nat)"/>
    <property type="match status" value="1"/>
</dbReference>
<dbReference type="PANTHER" id="PTHR43420">
    <property type="entry name" value="ACETYLTRANSFERASE"/>
    <property type="match status" value="1"/>
</dbReference>
<keyword evidence="2" id="KW-0012">Acyltransferase</keyword>
<dbReference type="PANTHER" id="PTHR43420:SF12">
    <property type="entry name" value="N-ACETYLTRANSFERASE DOMAIN-CONTAINING PROTEIN"/>
    <property type="match status" value="1"/>
</dbReference>
<protein>
    <submittedName>
        <fullName evidence="4">Acetyltransferase (GNAT) family protein</fullName>
    </submittedName>
</protein>
<organism evidence="4 5">
    <name type="scientific">Thermodesulforhabdus norvegica</name>
    <dbReference type="NCBI Taxonomy" id="39841"/>
    <lineage>
        <taxon>Bacteria</taxon>
        <taxon>Pseudomonadati</taxon>
        <taxon>Thermodesulfobacteriota</taxon>
        <taxon>Syntrophobacteria</taxon>
        <taxon>Syntrophobacterales</taxon>
        <taxon>Thermodesulforhabdaceae</taxon>
        <taxon>Thermodesulforhabdus</taxon>
    </lineage>
</organism>
<dbReference type="Proteomes" id="UP000199611">
    <property type="component" value="Unassembled WGS sequence"/>
</dbReference>
<keyword evidence="1 4" id="KW-0808">Transferase</keyword>
<feature type="domain" description="N-acetyltransferase" evidence="3">
    <location>
        <begin position="5"/>
        <end position="160"/>
    </location>
</feature>
<evidence type="ECO:0000259" key="3">
    <source>
        <dbReference type="PROSITE" id="PS51186"/>
    </source>
</evidence>
<evidence type="ECO:0000256" key="2">
    <source>
        <dbReference type="ARBA" id="ARBA00023315"/>
    </source>
</evidence>
<dbReference type="CDD" id="cd04301">
    <property type="entry name" value="NAT_SF"/>
    <property type="match status" value="1"/>
</dbReference>
<dbReference type="GO" id="GO:0016747">
    <property type="term" value="F:acyltransferase activity, transferring groups other than amino-acyl groups"/>
    <property type="evidence" value="ECO:0007669"/>
    <property type="project" value="InterPro"/>
</dbReference>
<dbReference type="AlphaFoldDB" id="A0A1I4UD79"/>
<dbReference type="OrthoDB" id="9789603at2"/>
<keyword evidence="5" id="KW-1185">Reference proteome</keyword>
<evidence type="ECO:0000313" key="5">
    <source>
        <dbReference type="Proteomes" id="UP000199611"/>
    </source>
</evidence>
<accession>A0A1I4UD79</accession>
<dbReference type="STRING" id="39841.SAMN05660836_01795"/>
<proteinExistence type="predicted"/>
<dbReference type="Pfam" id="PF00583">
    <property type="entry name" value="Acetyltransf_1"/>
    <property type="match status" value="1"/>
</dbReference>
<evidence type="ECO:0000313" key="4">
    <source>
        <dbReference type="EMBL" id="SFM86947.1"/>
    </source>
</evidence>
<sequence length="169" mass="19612">MKGLIRLRKTVEPSDLDRVKEITSSTGVFNDEEVAVACELLEECLQKAEKSGYFFIFAYWNTEVAGYVCYGPIMGTDHRFYLNWIAVHKQYQEKGVGKCLLKAAEEDMRLRGAKKIFVETSSRTVYHRARRLYLRNGYKLDACVKDFYSKDDDRLIFSHTIFPDQPLSV</sequence>
<gene>
    <name evidence="4" type="ORF">SAMN05660836_01795</name>
</gene>
<name>A0A1I4UD79_9BACT</name>